<name>A0AAC9RI34_9CLOT</name>
<accession>A0AAC9RI34</accession>
<dbReference type="AlphaFoldDB" id="A0AAC9RI34"/>
<evidence type="ECO:0000313" key="2">
    <source>
        <dbReference type="EMBL" id="AOY76955.1"/>
    </source>
</evidence>
<dbReference type="GO" id="GO:0061504">
    <property type="term" value="P:cyclic threonylcarbamoyladenosine biosynthetic process"/>
    <property type="evidence" value="ECO:0007669"/>
    <property type="project" value="TreeGrafter"/>
</dbReference>
<dbReference type="InterPro" id="IPR045886">
    <property type="entry name" value="ThiF/MoeB/HesA"/>
</dbReference>
<dbReference type="PANTHER" id="PTHR43267:SF1">
    <property type="entry name" value="TRNA THREONYLCARBAMOYLADENOSINE DEHYDRATASE"/>
    <property type="match status" value="1"/>
</dbReference>
<evidence type="ECO:0000313" key="3">
    <source>
        <dbReference type="EMBL" id="ARE87439.1"/>
    </source>
</evidence>
<organism evidence="3 5">
    <name type="scientific">Clostridium formicaceticum</name>
    <dbReference type="NCBI Taxonomy" id="1497"/>
    <lineage>
        <taxon>Bacteria</taxon>
        <taxon>Bacillati</taxon>
        <taxon>Bacillota</taxon>
        <taxon>Clostridia</taxon>
        <taxon>Eubacteriales</taxon>
        <taxon>Clostridiaceae</taxon>
        <taxon>Clostridium</taxon>
    </lineage>
</organism>
<reference evidence="2 4" key="1">
    <citation type="submission" date="2016-10" db="EMBL/GenBank/DDBJ databases">
        <title>Complete Genome Sequence of Acetogen Clostridium formicoaceticum ATCC 27076.</title>
        <authorList>
            <person name="Bao T."/>
            <person name="Cheng C."/>
            <person name="Zhao J."/>
            <person name="Yang S.-T."/>
            <person name="Wang J."/>
            <person name="Wang M."/>
        </authorList>
    </citation>
    <scope>NUCLEOTIDE SEQUENCE [LARGE SCALE GENOMIC DNA]</scope>
    <source>
        <strain evidence="2 4">ATCC 27076</strain>
    </source>
</reference>
<reference evidence="3 5" key="2">
    <citation type="submission" date="2017-03" db="EMBL/GenBank/DDBJ databases">
        <title>Complete sequence of Clostridium formicaceticum DSM 92.</title>
        <authorList>
            <person name="Poehlein A."/>
            <person name="Karl M."/>
            <person name="Bengelsdorf F.R."/>
            <person name="Duerre P."/>
            <person name="Daniel R."/>
        </authorList>
    </citation>
    <scope>NUCLEOTIDE SEQUENCE [LARGE SCALE GENOMIC DNA]</scope>
    <source>
        <strain evidence="3 5">DSM 92</strain>
    </source>
</reference>
<dbReference type="EMBL" id="CP020559">
    <property type="protein sequence ID" value="ARE87439.1"/>
    <property type="molecule type" value="Genomic_DNA"/>
</dbReference>
<proteinExistence type="predicted"/>
<gene>
    <name evidence="3" type="primary">tcdA</name>
    <name evidence="2" type="ORF">BJL90_14480</name>
    <name evidence="3" type="ORF">CLFO_18390</name>
</gene>
<dbReference type="Gene3D" id="3.40.50.720">
    <property type="entry name" value="NAD(P)-binding Rossmann-like Domain"/>
    <property type="match status" value="1"/>
</dbReference>
<dbReference type="InterPro" id="IPR035985">
    <property type="entry name" value="Ubiquitin-activating_enz"/>
</dbReference>
<dbReference type="EMBL" id="CP017603">
    <property type="protein sequence ID" value="AOY76955.1"/>
    <property type="molecule type" value="Genomic_DNA"/>
</dbReference>
<dbReference type="EC" id="6.1.-.-" evidence="3"/>
<dbReference type="GO" id="GO:0061503">
    <property type="term" value="F:tRNA threonylcarbamoyladenosine dehydratase"/>
    <property type="evidence" value="ECO:0007669"/>
    <property type="project" value="TreeGrafter"/>
</dbReference>
<keyword evidence="3" id="KW-0436">Ligase</keyword>
<sequence length="254" mass="28120">MALHPFSRSELLIGTEGLEKLKQSNIAVFGIGGVGTFAVEALARTGVGKFVLVDDDDICLTNINRQLHATRSTVGKSKVGMMKERILDINPKAEVTVFKELYNSESAERLLSQQYDYAIDAIDMVTAKLDLIVRCKEKDIPIISSMGAGNKLDPTKFVVDDIYNTSICPLAKAVRKELRKRGVESLKVVYSQEKPMEPQQIDSDCKTDCICPNKDRTCTVRHQIPGSVAFVPSVVGLIIASVVVRDLINWEYNQ</sequence>
<dbReference type="FunFam" id="3.40.50.720:FF:000141">
    <property type="entry name" value="tRNA threonylcarbamoyladenosine dehydratase"/>
    <property type="match status" value="1"/>
</dbReference>
<evidence type="ECO:0000313" key="4">
    <source>
        <dbReference type="Proteomes" id="UP000177894"/>
    </source>
</evidence>
<dbReference type="RefSeq" id="WP_070969461.1">
    <property type="nucleotide sequence ID" value="NZ_CP017603.1"/>
</dbReference>
<evidence type="ECO:0000259" key="1">
    <source>
        <dbReference type="Pfam" id="PF00899"/>
    </source>
</evidence>
<dbReference type="Pfam" id="PF00899">
    <property type="entry name" value="ThiF"/>
    <property type="match status" value="1"/>
</dbReference>
<dbReference type="KEGG" id="cfm:BJL90_14480"/>
<dbReference type="SUPFAM" id="SSF69572">
    <property type="entry name" value="Activating enzymes of the ubiquitin-like proteins"/>
    <property type="match status" value="1"/>
</dbReference>
<dbReference type="InterPro" id="IPR000594">
    <property type="entry name" value="ThiF_NAD_FAD-bd"/>
</dbReference>
<keyword evidence="4" id="KW-1185">Reference proteome</keyword>
<protein>
    <submittedName>
        <fullName evidence="2">tRNA cyclic N6-threonylcarbamoyladenosine(37) synthase TcdA</fullName>
    </submittedName>
    <submittedName>
        <fullName evidence="3">tRNA threonylcarbamoyladenosine dehydratase</fullName>
        <ecNumber evidence="3">6.1.-.-</ecNumber>
    </submittedName>
</protein>
<dbReference type="CDD" id="cd00755">
    <property type="entry name" value="YgdL_like"/>
    <property type="match status" value="1"/>
</dbReference>
<dbReference type="PANTHER" id="PTHR43267">
    <property type="entry name" value="TRNA THREONYLCARBAMOYLADENOSINE DEHYDRATASE"/>
    <property type="match status" value="1"/>
</dbReference>
<dbReference type="GO" id="GO:0008641">
    <property type="term" value="F:ubiquitin-like modifier activating enzyme activity"/>
    <property type="evidence" value="ECO:0007669"/>
    <property type="project" value="InterPro"/>
</dbReference>
<dbReference type="Proteomes" id="UP000192478">
    <property type="component" value="Chromosome"/>
</dbReference>
<dbReference type="Proteomes" id="UP000177894">
    <property type="component" value="Chromosome"/>
</dbReference>
<evidence type="ECO:0000313" key="5">
    <source>
        <dbReference type="Proteomes" id="UP000192478"/>
    </source>
</evidence>
<feature type="domain" description="THIF-type NAD/FAD binding fold" evidence="1">
    <location>
        <begin position="8"/>
        <end position="250"/>
    </location>
</feature>